<keyword evidence="1" id="KW-0175">Coiled coil</keyword>
<feature type="coiled-coil region" evidence="1">
    <location>
        <begin position="10"/>
        <end position="67"/>
    </location>
</feature>
<protein>
    <submittedName>
        <fullName evidence="2">Uncharacterized protein</fullName>
    </submittedName>
</protein>
<dbReference type="AlphaFoldDB" id="A0A977KUF9"/>
<proteinExistence type="predicted"/>
<dbReference type="Proteomes" id="UP001065613">
    <property type="component" value="Chromosome"/>
</dbReference>
<accession>A0A977KUF9</accession>
<organism evidence="2">
    <name type="scientific">Woronichinia naegeliana WA131</name>
    <dbReference type="NCBI Taxonomy" id="2824559"/>
    <lineage>
        <taxon>Bacteria</taxon>
        <taxon>Bacillati</taxon>
        <taxon>Cyanobacteriota</taxon>
        <taxon>Cyanophyceae</taxon>
        <taxon>Synechococcales</taxon>
        <taxon>Coelosphaeriaceae</taxon>
        <taxon>Woronichinia</taxon>
    </lineage>
</organism>
<gene>
    <name evidence="2" type="ORF">KA717_22220</name>
</gene>
<name>A0A977KUF9_9CYAN</name>
<dbReference type="EMBL" id="CP073041">
    <property type="protein sequence ID" value="UXE58730.1"/>
    <property type="molecule type" value="Genomic_DNA"/>
</dbReference>
<evidence type="ECO:0000313" key="2">
    <source>
        <dbReference type="EMBL" id="UXE58730.1"/>
    </source>
</evidence>
<dbReference type="KEGG" id="wna:KA717_22220"/>
<evidence type="ECO:0000256" key="1">
    <source>
        <dbReference type="SAM" id="Coils"/>
    </source>
</evidence>
<sequence>MISSVLSLRLQHLEANIRKILELLNQYEIELFDNNDPGVRSRYRRRIEELKQQKLNFESELTELQSQLTNEQFLQTQTITSQLQIIDNKIEIIDNKIDLLLDNQSQLNQVLLSYFDQQEQILLLPFTEKLDESQLLQISASLEAVDKDKFSKDDIDSVLLEIRNTLKYMNRQNPLLPESSKALWGIIDDPKIDAKHSLKVTIPIIPFILNYEAELALGTSSNLREIWESKFSKKNRNNEAYL</sequence>
<reference evidence="2" key="1">
    <citation type="submission" date="2021-04" db="EMBL/GenBank/DDBJ databases">
        <title>Genome sequence of Woronichinia naegeliana from Washington state freshwater lake bloom.</title>
        <authorList>
            <person name="Dreher T.W."/>
        </authorList>
    </citation>
    <scope>NUCLEOTIDE SEQUENCE</scope>
    <source>
        <strain evidence="2">WA131</strain>
    </source>
</reference>